<dbReference type="PANTHER" id="PTHR39673">
    <property type="entry name" value="TUNGSTEN FORMYLMETHANOFURAN DEHYDROGENASE, SUBUNIT C (FWDC)"/>
    <property type="match status" value="1"/>
</dbReference>
<dbReference type="Gene3D" id="2.160.20.60">
    <property type="entry name" value="Glutamate synthase, alpha subunit, C-terminal domain"/>
    <property type="match status" value="1"/>
</dbReference>
<reference evidence="2" key="1">
    <citation type="submission" date="2012-02" db="EMBL/GenBank/DDBJ databases">
        <title>Complete sequence of chromosome of Methanomethylovorans hollandica DSM 15978.</title>
        <authorList>
            <person name="Lucas S."/>
            <person name="Copeland A."/>
            <person name="Lapidus A."/>
            <person name="Glavina del Rio T."/>
            <person name="Dalin E."/>
            <person name="Tice H."/>
            <person name="Bruce D."/>
            <person name="Goodwin L."/>
            <person name="Pitluck S."/>
            <person name="Peters L."/>
            <person name="Mikhailova N."/>
            <person name="Held B."/>
            <person name="Kyrpides N."/>
            <person name="Mavromatis K."/>
            <person name="Ivanova N."/>
            <person name="Brettin T."/>
            <person name="Detter J.C."/>
            <person name="Han C."/>
            <person name="Larimer F."/>
            <person name="Land M."/>
            <person name="Hauser L."/>
            <person name="Markowitz V."/>
            <person name="Cheng J.-F."/>
            <person name="Hugenholtz P."/>
            <person name="Woyke T."/>
            <person name="Wu D."/>
            <person name="Spring S."/>
            <person name="Schroeder M."/>
            <person name="Brambilla E."/>
            <person name="Klenk H.-P."/>
            <person name="Eisen J.A."/>
        </authorList>
    </citation>
    <scope>NUCLEOTIDE SEQUENCE [LARGE SCALE GENOMIC DNA]</scope>
    <source>
        <strain evidence="2">DSM 15978 / NBRC 107637 / DMS1</strain>
    </source>
</reference>
<keyword evidence="2" id="KW-1185">Reference proteome</keyword>
<dbReference type="EMBL" id="CP003362">
    <property type="protein sequence ID" value="AGB50119.1"/>
    <property type="molecule type" value="Genomic_DNA"/>
</dbReference>
<name>L0L1G1_METHD</name>
<dbReference type="STRING" id="867904.Metho_1944"/>
<evidence type="ECO:0000313" key="2">
    <source>
        <dbReference type="Proteomes" id="UP000010866"/>
    </source>
</evidence>
<dbReference type="OrthoDB" id="146853at2157"/>
<dbReference type="PANTHER" id="PTHR39673:SF8">
    <property type="entry name" value="GLUTAMATE SYNTHASE ALPHA SUBUNIT C-TERMINAL DOMAIN-CONTAINING PROTEIN"/>
    <property type="match status" value="1"/>
</dbReference>
<proteinExistence type="predicted"/>
<organism evidence="1 2">
    <name type="scientific">Methanomethylovorans hollandica (strain DSM 15978 / NBRC 107637 / DMS1)</name>
    <dbReference type="NCBI Taxonomy" id="867904"/>
    <lineage>
        <taxon>Archaea</taxon>
        <taxon>Methanobacteriati</taxon>
        <taxon>Methanobacteriota</taxon>
        <taxon>Stenosarchaea group</taxon>
        <taxon>Methanomicrobia</taxon>
        <taxon>Methanosarcinales</taxon>
        <taxon>Methanosarcinaceae</taxon>
        <taxon>Methanomethylovorans</taxon>
    </lineage>
</organism>
<dbReference type="GO" id="GO:0016491">
    <property type="term" value="F:oxidoreductase activity"/>
    <property type="evidence" value="ECO:0007669"/>
    <property type="project" value="InterPro"/>
</dbReference>
<evidence type="ECO:0000313" key="1">
    <source>
        <dbReference type="EMBL" id="AGB50119.1"/>
    </source>
</evidence>
<sequence>MLKMKILKPVDSLCDYTFNFCWNDSKLQPEDVIPFQEGTSITYRDLVAALKAGKDLYIDGNVGKRLAYSMGTDLKHLGGTGKIETAGNIFIEGDVEPEAGMGMVSGSLYVRGDIAEPWGNILEVTSDVTGYRKFRSITDILSNGPGQDTLKKNSLTENTLILNDGILRGTIGARCNWEGTIIVEGNVYNGTGVLMQKGTVIVKGDAGMNTGSHLDGGTVVVHGSVGEFSGAYMKDGRLAFINAKGYVGAGMTRGAVYSKKKASTSPPAAKAKLEKDDIEFIRKIMETGRVESMLYNKYEAEKEKEKFVKVHMRDGSIVMRKI</sequence>
<gene>
    <name evidence="1" type="ordered locus">Metho_1944</name>
</gene>
<dbReference type="KEGG" id="mhz:Metho_1944"/>
<dbReference type="InterPro" id="IPR036485">
    <property type="entry name" value="Glu_synth_asu_C_sf"/>
</dbReference>
<protein>
    <submittedName>
        <fullName evidence="1">Formylmethanofuran dehydrogenase subunit C</fullName>
    </submittedName>
</protein>
<dbReference type="AlphaFoldDB" id="L0L1G1"/>
<accession>L0L1G1</accession>
<dbReference type="HOGENOM" id="CLU_867712_0_0_2"/>
<dbReference type="SUPFAM" id="SSF69336">
    <property type="entry name" value="Alpha subunit of glutamate synthase, C-terminal domain"/>
    <property type="match status" value="2"/>
</dbReference>
<dbReference type="Proteomes" id="UP000010866">
    <property type="component" value="Chromosome"/>
</dbReference>